<keyword evidence="6" id="KW-1185">Reference proteome</keyword>
<dbReference type="PROSITE" id="PS00211">
    <property type="entry name" value="ABC_TRANSPORTER_1"/>
    <property type="match status" value="1"/>
</dbReference>
<dbReference type="PANTHER" id="PTHR24220">
    <property type="entry name" value="IMPORT ATP-BINDING PROTEIN"/>
    <property type="match status" value="1"/>
</dbReference>
<name>A0A449BD63_HAPAX</name>
<dbReference type="Proteomes" id="UP000289841">
    <property type="component" value="Chromosome"/>
</dbReference>
<dbReference type="GO" id="GO:0022857">
    <property type="term" value="F:transmembrane transporter activity"/>
    <property type="evidence" value="ECO:0007669"/>
    <property type="project" value="TreeGrafter"/>
</dbReference>
<dbReference type="PROSITE" id="PS50893">
    <property type="entry name" value="ABC_TRANSPORTER_2"/>
    <property type="match status" value="1"/>
</dbReference>
<keyword evidence="2 5" id="KW-0067">ATP-binding</keyword>
<dbReference type="Gene3D" id="3.40.50.300">
    <property type="entry name" value="P-loop containing nucleotide triphosphate hydrolases"/>
    <property type="match status" value="1"/>
</dbReference>
<dbReference type="SUPFAM" id="SSF52540">
    <property type="entry name" value="P-loop containing nucleoside triphosphate hydrolases"/>
    <property type="match status" value="1"/>
</dbReference>
<reference evidence="5 6" key="1">
    <citation type="submission" date="2019-01" db="EMBL/GenBank/DDBJ databases">
        <authorList>
            <consortium name="Pathogen Informatics"/>
        </authorList>
    </citation>
    <scope>NUCLEOTIDE SEQUENCE [LARGE SCALE GENOMIC DNA]</scope>
    <source>
        <strain evidence="5 6">NCTC10138</strain>
    </source>
</reference>
<dbReference type="KEGG" id="aaxa:NCTC10138_00763"/>
<dbReference type="SMART" id="SM00382">
    <property type="entry name" value="AAA"/>
    <property type="match status" value="1"/>
</dbReference>
<dbReference type="GO" id="GO:0016887">
    <property type="term" value="F:ATP hydrolysis activity"/>
    <property type="evidence" value="ECO:0007669"/>
    <property type="project" value="InterPro"/>
</dbReference>
<dbReference type="STRING" id="1278311.GCA_000428705_01189"/>
<organism evidence="5 6">
    <name type="scientific">Haploplasma axanthum</name>
    <name type="common">Acholeplasma axanthum</name>
    <dbReference type="NCBI Taxonomy" id="29552"/>
    <lineage>
        <taxon>Bacteria</taxon>
        <taxon>Bacillati</taxon>
        <taxon>Mycoplasmatota</taxon>
        <taxon>Mollicutes</taxon>
        <taxon>Acholeplasmatales</taxon>
        <taxon>Acholeplasmataceae</taxon>
        <taxon>Haploplasma</taxon>
    </lineage>
</organism>
<evidence type="ECO:0000313" key="5">
    <source>
        <dbReference type="EMBL" id="VEU80394.1"/>
    </source>
</evidence>
<sequence>MLKINKISKTYYPNQKIALSKISADFTLGEFVNIKGVSGSGKSTLLNIIAGIIPFDSGSVIFLDNDYSKISDEKLANLRKNNIGIVSQEIKFIETMTVKKNLEIACNILGITTDKVNDVLNEVDGIDFLNRKVKTLSGGELQKISIARILLYNPKLIILDEVLQNLDEKARNDVMNIIKKISKDRLILFVDHNSYLYEEYYTREIFIDNGIIIYDKTIKDVLPITSISSNDSENKSQIKKLFLTSIFASKIYTFKYITLAFIMLLITLISTVFLFSSLNGTRKVNELPKMIIQKYDYTSFNVADQNELINLQTNKTKVVQNMSYYVYAYYNNHYVSEIEKFKVLKENSLVDSEIYLGRRPETNKEIIASFGNLNEQITLTINGTKDKYKIVGKAKSITLDEVNYEIFVHDSLINNENDNYNYINTLNELNSIRVNGQELKVEISENNKAIVYLKNGNQEEDIYIKKDDQNLNIENLEVVYDSEENKIVISNNDINKIFGDFRDINEYVIRSESRIKLQDTIKKLEKNKYRIIDLDSLNISNENKLSSLITNVIIIIVYLLIISGIVLLNNRMTEKSYKDFDKTVYYYRICGLDSGKAKKISFYLSIIYYLIATLLVSILFILSKEFFDFYAIRLNYFYIAVSAIIIFASNITKYYKEINYAN</sequence>
<evidence type="ECO:0000256" key="1">
    <source>
        <dbReference type="ARBA" id="ARBA00022741"/>
    </source>
</evidence>
<feature type="transmembrane region" description="Helical" evidence="3">
    <location>
        <begin position="634"/>
        <end position="652"/>
    </location>
</feature>
<feature type="domain" description="ABC transporter" evidence="4">
    <location>
        <begin position="2"/>
        <end position="234"/>
    </location>
</feature>
<dbReference type="AlphaFoldDB" id="A0A449BD63"/>
<dbReference type="GO" id="GO:0005524">
    <property type="term" value="F:ATP binding"/>
    <property type="evidence" value="ECO:0007669"/>
    <property type="project" value="UniProtKB-KW"/>
</dbReference>
<evidence type="ECO:0000313" key="6">
    <source>
        <dbReference type="Proteomes" id="UP000289841"/>
    </source>
</evidence>
<feature type="transmembrane region" description="Helical" evidence="3">
    <location>
        <begin position="548"/>
        <end position="568"/>
    </location>
</feature>
<keyword evidence="3" id="KW-1133">Transmembrane helix</keyword>
<dbReference type="EMBL" id="LR215048">
    <property type="protein sequence ID" value="VEU80394.1"/>
    <property type="molecule type" value="Genomic_DNA"/>
</dbReference>
<keyword evidence="3" id="KW-0812">Transmembrane</keyword>
<proteinExistence type="predicted"/>
<dbReference type="OrthoDB" id="403954at2"/>
<feature type="transmembrane region" description="Helical" evidence="3">
    <location>
        <begin position="256"/>
        <end position="278"/>
    </location>
</feature>
<keyword evidence="1" id="KW-0547">Nucleotide-binding</keyword>
<evidence type="ECO:0000256" key="3">
    <source>
        <dbReference type="SAM" id="Phobius"/>
    </source>
</evidence>
<dbReference type="RefSeq" id="WP_026391201.1">
    <property type="nucleotide sequence ID" value="NZ_LR215048.1"/>
</dbReference>
<evidence type="ECO:0000256" key="2">
    <source>
        <dbReference type="ARBA" id="ARBA00022840"/>
    </source>
</evidence>
<dbReference type="InterPro" id="IPR015854">
    <property type="entry name" value="ABC_transpr_LolD-like"/>
</dbReference>
<dbReference type="InterPro" id="IPR017871">
    <property type="entry name" value="ABC_transporter-like_CS"/>
</dbReference>
<dbReference type="Pfam" id="PF00005">
    <property type="entry name" value="ABC_tran"/>
    <property type="match status" value="1"/>
</dbReference>
<evidence type="ECO:0000259" key="4">
    <source>
        <dbReference type="PROSITE" id="PS50893"/>
    </source>
</evidence>
<dbReference type="GO" id="GO:0005886">
    <property type="term" value="C:plasma membrane"/>
    <property type="evidence" value="ECO:0007669"/>
    <property type="project" value="TreeGrafter"/>
</dbReference>
<dbReference type="PANTHER" id="PTHR24220:SF614">
    <property type="entry name" value="ABC TRANSPORTER ATP-BINDING PROTEIN SSO1893-RELATED"/>
    <property type="match status" value="1"/>
</dbReference>
<accession>A0A449BD63</accession>
<feature type="transmembrane region" description="Helical" evidence="3">
    <location>
        <begin position="602"/>
        <end position="622"/>
    </location>
</feature>
<dbReference type="InterPro" id="IPR027417">
    <property type="entry name" value="P-loop_NTPase"/>
</dbReference>
<keyword evidence="3" id="KW-0472">Membrane</keyword>
<dbReference type="InterPro" id="IPR003439">
    <property type="entry name" value="ABC_transporter-like_ATP-bd"/>
</dbReference>
<protein>
    <submittedName>
        <fullName evidence="5">ABC transporter, ATP-binding protein</fullName>
    </submittedName>
</protein>
<gene>
    <name evidence="5" type="primary">MCYN0857</name>
    <name evidence="5" type="ORF">NCTC10138_00763</name>
</gene>
<dbReference type="InterPro" id="IPR003593">
    <property type="entry name" value="AAA+_ATPase"/>
</dbReference>